<comment type="caution">
    <text evidence="2">The sequence shown here is derived from an EMBL/GenBank/DDBJ whole genome shotgun (WGS) entry which is preliminary data.</text>
</comment>
<evidence type="ECO:0000313" key="2">
    <source>
        <dbReference type="EMBL" id="RNA24136.1"/>
    </source>
</evidence>
<dbReference type="AlphaFoldDB" id="A0A3M7RKQ1"/>
<evidence type="ECO:0000256" key="1">
    <source>
        <dbReference type="SAM" id="Phobius"/>
    </source>
</evidence>
<name>A0A3M7RKQ1_BRAPC</name>
<feature type="transmembrane region" description="Helical" evidence="1">
    <location>
        <begin position="6"/>
        <end position="25"/>
    </location>
</feature>
<keyword evidence="1" id="KW-1133">Transmembrane helix</keyword>
<keyword evidence="1" id="KW-0472">Membrane</keyword>
<dbReference type="EMBL" id="REGN01003165">
    <property type="protein sequence ID" value="RNA24136.1"/>
    <property type="molecule type" value="Genomic_DNA"/>
</dbReference>
<protein>
    <submittedName>
        <fullName evidence="2">Uncharacterized protein</fullName>
    </submittedName>
</protein>
<dbReference type="Proteomes" id="UP000276133">
    <property type="component" value="Unassembled WGS sequence"/>
</dbReference>
<keyword evidence="3" id="KW-1185">Reference proteome</keyword>
<sequence>MPKNQNIIVLTFFTKFYLYLVKNFIFEILSLKKQRQNLSYLSSEGPKYVLDFSNSLIANAASAMPFHFISQHFNRVQISGGIKDVSNSQCRLFYIISRACHIICVFITLFMFFSTSTLKTKRNITTNLVRASKNFLHKCIQNSKWFRNSTIFYSNNYFAL</sequence>
<accession>A0A3M7RKQ1</accession>
<proteinExistence type="predicted"/>
<organism evidence="2 3">
    <name type="scientific">Brachionus plicatilis</name>
    <name type="common">Marine rotifer</name>
    <name type="synonym">Brachionus muelleri</name>
    <dbReference type="NCBI Taxonomy" id="10195"/>
    <lineage>
        <taxon>Eukaryota</taxon>
        <taxon>Metazoa</taxon>
        <taxon>Spiralia</taxon>
        <taxon>Gnathifera</taxon>
        <taxon>Rotifera</taxon>
        <taxon>Eurotatoria</taxon>
        <taxon>Monogononta</taxon>
        <taxon>Pseudotrocha</taxon>
        <taxon>Ploima</taxon>
        <taxon>Brachionidae</taxon>
        <taxon>Brachionus</taxon>
    </lineage>
</organism>
<evidence type="ECO:0000313" key="3">
    <source>
        <dbReference type="Proteomes" id="UP000276133"/>
    </source>
</evidence>
<reference evidence="2 3" key="1">
    <citation type="journal article" date="2018" name="Sci. Rep.">
        <title>Genomic signatures of local adaptation to the degree of environmental predictability in rotifers.</title>
        <authorList>
            <person name="Franch-Gras L."/>
            <person name="Hahn C."/>
            <person name="Garcia-Roger E.M."/>
            <person name="Carmona M.J."/>
            <person name="Serra M."/>
            <person name="Gomez A."/>
        </authorList>
    </citation>
    <scope>NUCLEOTIDE SEQUENCE [LARGE SCALE GENOMIC DNA]</scope>
    <source>
        <strain evidence="2">HYR1</strain>
    </source>
</reference>
<keyword evidence="1" id="KW-0812">Transmembrane</keyword>
<feature type="transmembrane region" description="Helical" evidence="1">
    <location>
        <begin position="92"/>
        <end position="113"/>
    </location>
</feature>
<gene>
    <name evidence="2" type="ORF">BpHYR1_027999</name>
</gene>